<reference evidence="2 3" key="2">
    <citation type="submission" date="2019-09" db="EMBL/GenBank/DDBJ databases">
        <authorList>
            <person name="Jin C."/>
        </authorList>
    </citation>
    <scope>NUCLEOTIDE SEQUENCE [LARGE SCALE GENOMIC DNA]</scope>
    <source>
        <strain evidence="2 3">BN140002</strain>
    </source>
</reference>
<name>A0A5B2VF99_9HYPH</name>
<keyword evidence="1" id="KW-0472">Membrane</keyword>
<feature type="transmembrane region" description="Helical" evidence="1">
    <location>
        <begin position="36"/>
        <end position="54"/>
    </location>
</feature>
<protein>
    <submittedName>
        <fullName evidence="2">DUF2244 domain-containing protein</fullName>
    </submittedName>
</protein>
<keyword evidence="1" id="KW-0812">Transmembrane</keyword>
<keyword evidence="1" id="KW-1133">Transmembrane helix</keyword>
<dbReference type="AlphaFoldDB" id="A0A5B2VF99"/>
<accession>A0A5B2VF99</accession>
<proteinExistence type="predicted"/>
<dbReference type="InterPro" id="IPR019253">
    <property type="entry name" value="DUF2244_TM"/>
</dbReference>
<keyword evidence="3" id="KW-1185">Reference proteome</keyword>
<sequence>MNSGKAPPDPTEAHERPVFAATITPHRALGTAGVRLVMTLLCVVTLVSSIPFMIAGAWPVAGFFGLDLLALSIAFSVNMRAGRGFEELVLTPIELMVRRVTPRGEARAWRFNPLWTRLESEADDEFGMQVVTVVSRGERVVIARDLSPPERESLARELSRALADVKRGY</sequence>
<dbReference type="Proteomes" id="UP000323142">
    <property type="component" value="Unassembled WGS sequence"/>
</dbReference>
<evidence type="ECO:0000313" key="2">
    <source>
        <dbReference type="EMBL" id="KAA2237298.1"/>
    </source>
</evidence>
<evidence type="ECO:0000313" key="3">
    <source>
        <dbReference type="Proteomes" id="UP000323142"/>
    </source>
</evidence>
<evidence type="ECO:0000256" key="1">
    <source>
        <dbReference type="SAM" id="Phobius"/>
    </source>
</evidence>
<reference evidence="2 3" key="1">
    <citation type="submission" date="2019-09" db="EMBL/GenBank/DDBJ databases">
        <title>Salinarimonas rosea gen. nov., sp. nov., a new member of the a-2 subgroup of the Proteobacteria.</title>
        <authorList>
            <person name="Liu J."/>
        </authorList>
    </citation>
    <scope>NUCLEOTIDE SEQUENCE [LARGE SCALE GENOMIC DNA]</scope>
    <source>
        <strain evidence="2 3">BN140002</strain>
    </source>
</reference>
<feature type="transmembrane region" description="Helical" evidence="1">
    <location>
        <begin position="60"/>
        <end position="77"/>
    </location>
</feature>
<comment type="caution">
    <text evidence="2">The sequence shown here is derived from an EMBL/GenBank/DDBJ whole genome shotgun (WGS) entry which is preliminary data.</text>
</comment>
<gene>
    <name evidence="2" type="ORF">F0L46_09865</name>
</gene>
<dbReference type="RefSeq" id="WP_149816981.1">
    <property type="nucleotide sequence ID" value="NZ_VUOA01000019.1"/>
</dbReference>
<dbReference type="PIRSF" id="PIRSF032162">
    <property type="entry name" value="UCP032162_imp"/>
    <property type="match status" value="1"/>
</dbReference>
<dbReference type="OrthoDB" id="9808190at2"/>
<dbReference type="Pfam" id="PF10003">
    <property type="entry name" value="DUF2244"/>
    <property type="match status" value="1"/>
</dbReference>
<organism evidence="2 3">
    <name type="scientific">Salinarimonas soli</name>
    <dbReference type="NCBI Taxonomy" id="1638099"/>
    <lineage>
        <taxon>Bacteria</taxon>
        <taxon>Pseudomonadati</taxon>
        <taxon>Pseudomonadota</taxon>
        <taxon>Alphaproteobacteria</taxon>
        <taxon>Hyphomicrobiales</taxon>
        <taxon>Salinarimonadaceae</taxon>
        <taxon>Salinarimonas</taxon>
    </lineage>
</organism>
<dbReference type="InterPro" id="IPR016990">
    <property type="entry name" value="UCP032162_TM"/>
</dbReference>
<dbReference type="EMBL" id="VUOA01000019">
    <property type="protein sequence ID" value="KAA2237298.1"/>
    <property type="molecule type" value="Genomic_DNA"/>
</dbReference>